<evidence type="ECO:0000313" key="3">
    <source>
        <dbReference type="Proteomes" id="UP000193411"/>
    </source>
</evidence>
<feature type="region of interest" description="Disordered" evidence="1">
    <location>
        <begin position="1"/>
        <end position="36"/>
    </location>
</feature>
<dbReference type="AlphaFoldDB" id="A0A1Y2H6G3"/>
<accession>A0A1Y2H6G3</accession>
<dbReference type="OrthoDB" id="5586155at2759"/>
<protein>
    <submittedName>
        <fullName evidence="2">Uncharacterized protein</fullName>
    </submittedName>
</protein>
<feature type="compositionally biased region" description="Basic residues" evidence="1">
    <location>
        <begin position="420"/>
        <end position="429"/>
    </location>
</feature>
<reference evidence="2 3" key="1">
    <citation type="submission" date="2016-07" db="EMBL/GenBank/DDBJ databases">
        <title>Pervasive Adenine N6-methylation of Active Genes in Fungi.</title>
        <authorList>
            <consortium name="DOE Joint Genome Institute"/>
            <person name="Mondo S.J."/>
            <person name="Dannebaum R.O."/>
            <person name="Kuo R.C."/>
            <person name="Labutti K."/>
            <person name="Haridas S."/>
            <person name="Kuo A."/>
            <person name="Salamov A."/>
            <person name="Ahrendt S.R."/>
            <person name="Lipzen A."/>
            <person name="Sullivan W."/>
            <person name="Andreopoulos W.B."/>
            <person name="Clum A."/>
            <person name="Lindquist E."/>
            <person name="Daum C."/>
            <person name="Ramamoorthy G.K."/>
            <person name="Gryganskyi A."/>
            <person name="Culley D."/>
            <person name="Magnuson J.K."/>
            <person name="James T.Y."/>
            <person name="O'Malley M.A."/>
            <person name="Stajich J.E."/>
            <person name="Spatafora J.W."/>
            <person name="Visel A."/>
            <person name="Grigoriev I.V."/>
        </authorList>
    </citation>
    <scope>NUCLEOTIDE SEQUENCE [LARGE SCALE GENOMIC DNA]</scope>
    <source>
        <strain evidence="2 3">PL171</strain>
    </source>
</reference>
<evidence type="ECO:0000313" key="2">
    <source>
        <dbReference type="EMBL" id="ORZ30150.1"/>
    </source>
</evidence>
<feature type="compositionally biased region" description="Basic residues" evidence="1">
    <location>
        <begin position="393"/>
        <end position="402"/>
    </location>
</feature>
<keyword evidence="3" id="KW-1185">Reference proteome</keyword>
<dbReference type="EMBL" id="MCFL01000100">
    <property type="protein sequence ID" value="ORZ30150.1"/>
    <property type="molecule type" value="Genomic_DNA"/>
</dbReference>
<organism evidence="2 3">
    <name type="scientific">Catenaria anguillulae PL171</name>
    <dbReference type="NCBI Taxonomy" id="765915"/>
    <lineage>
        <taxon>Eukaryota</taxon>
        <taxon>Fungi</taxon>
        <taxon>Fungi incertae sedis</taxon>
        <taxon>Blastocladiomycota</taxon>
        <taxon>Blastocladiomycetes</taxon>
        <taxon>Blastocladiales</taxon>
        <taxon>Catenariaceae</taxon>
        <taxon>Catenaria</taxon>
    </lineage>
</organism>
<feature type="region of interest" description="Disordered" evidence="1">
    <location>
        <begin position="351"/>
        <end position="429"/>
    </location>
</feature>
<name>A0A1Y2H6G3_9FUNG</name>
<gene>
    <name evidence="2" type="ORF">BCR44DRAFT_46919</name>
</gene>
<proteinExistence type="predicted"/>
<dbReference type="Proteomes" id="UP000193411">
    <property type="component" value="Unassembled WGS sequence"/>
</dbReference>
<feature type="compositionally biased region" description="Polar residues" evidence="1">
    <location>
        <begin position="407"/>
        <end position="416"/>
    </location>
</feature>
<comment type="caution">
    <text evidence="2">The sequence shown here is derived from an EMBL/GenBank/DDBJ whole genome shotgun (WGS) entry which is preliminary data.</text>
</comment>
<feature type="compositionally biased region" description="Low complexity" evidence="1">
    <location>
        <begin position="14"/>
        <end position="29"/>
    </location>
</feature>
<sequence length="429" mass="45969">MKTSTTKPAPPAKPIAKPKAAAPAAAAAPTSIRDRELDKRRKVFKQSFDSPLKVKWGSPAPADLQSELLSLLTTRLFPPSAATPAPAVHRGLQSTFKLLAARICNPLKQLSDEAQAKVPTLAIILFRGDLDNTLSGPDLYGWLPGIAQLAKCAGHVVHMFVVTEVGANLQVASAIQQAVENKVGKVVPRYACIAIELGSDLASTDLAALAARFPTPSVPFYTSASDSSNIATFTQWAKLVDKPSLLSPNIKLLETSAPIVDRKKQKESKTAAKIQLAAKQKADPKPIRPKSGPQRSSKATADKQRQRLAAEFARGGPLVSTEFGHVADKFASPLDKVRAMLKVKVELRESRERHAGVQTNTVDKAVKEPAPDAMDIDPTPETAREVVPEQGKKVKPSKKRSRPSGEPASQTASSVPTAVKSKKRRTNIA</sequence>
<feature type="region of interest" description="Disordered" evidence="1">
    <location>
        <begin position="274"/>
        <end position="307"/>
    </location>
</feature>
<evidence type="ECO:0000256" key="1">
    <source>
        <dbReference type="SAM" id="MobiDB-lite"/>
    </source>
</evidence>
<feature type="compositionally biased region" description="Basic and acidic residues" evidence="1">
    <location>
        <begin position="382"/>
        <end position="392"/>
    </location>
</feature>